<comment type="caution">
    <text evidence="9">The sequence shown here is derived from an EMBL/GenBank/DDBJ whole genome shotgun (WGS) entry which is preliminary data.</text>
</comment>
<keyword evidence="6" id="KW-0472">Membrane</keyword>
<dbReference type="GO" id="GO:0006935">
    <property type="term" value="P:chemotaxis"/>
    <property type="evidence" value="ECO:0007669"/>
    <property type="project" value="InterPro"/>
</dbReference>
<feature type="domain" description="HAMP" evidence="8">
    <location>
        <begin position="179"/>
        <end position="221"/>
    </location>
</feature>
<feature type="domain" description="Methyl-accepting transducer" evidence="7">
    <location>
        <begin position="226"/>
        <end position="469"/>
    </location>
</feature>
<dbReference type="InterPro" id="IPR003660">
    <property type="entry name" value="HAMP_dom"/>
</dbReference>
<name>A0A3P3VUT5_9GAMM</name>
<dbReference type="InterPro" id="IPR004089">
    <property type="entry name" value="MCPsignal_dom"/>
</dbReference>
<dbReference type="GO" id="GO:0007165">
    <property type="term" value="P:signal transduction"/>
    <property type="evidence" value="ECO:0007669"/>
    <property type="project" value="UniProtKB-KW"/>
</dbReference>
<evidence type="ECO:0000259" key="7">
    <source>
        <dbReference type="PROSITE" id="PS50111"/>
    </source>
</evidence>
<dbReference type="PRINTS" id="PR00260">
    <property type="entry name" value="CHEMTRNSDUCR"/>
</dbReference>
<accession>A0A3P3VUT5</accession>
<dbReference type="Proteomes" id="UP000280792">
    <property type="component" value="Unassembled WGS sequence"/>
</dbReference>
<dbReference type="AlphaFoldDB" id="A0A3P3VUT5"/>
<evidence type="ECO:0000256" key="4">
    <source>
        <dbReference type="PROSITE-ProRule" id="PRU00284"/>
    </source>
</evidence>
<keyword evidence="10" id="KW-1185">Reference proteome</keyword>
<dbReference type="GO" id="GO:0004888">
    <property type="term" value="F:transmembrane signaling receptor activity"/>
    <property type="evidence" value="ECO:0007669"/>
    <property type="project" value="InterPro"/>
</dbReference>
<proteinExistence type="inferred from homology"/>
<feature type="coiled-coil region" evidence="5">
    <location>
        <begin position="465"/>
        <end position="492"/>
    </location>
</feature>
<sequence length="498" mass="54140">MTTTDSTLPLNDRRLYFLLLMQAPILLVSGFVGVGMLGFSLASAVAIALLTQIGYSLLKGTPLFGLLGAVLMMSTSALLIQSQLGMIEMHFHIFASMVVLLIYQRWQPILVALVTVAVHHLLFTYLQLEGASLAGMPLIVFANECNWGITFVHALFAGVEAAVLMLMATLMARESNTNRGIAEAIEKISAQADLSIRLPAAEQPAEVAFNRMMDQLAESFSEFHRIAERLSESSTTLNDLGDQARHSTQSQLSLSQRLSNSAQQVLDSMSGVVANSSESAERSSSVAHASLDDNQQVLKVMGDMRLLEEEIDRVASYLGELTQDVKAVTALLQAIRGISEQTNLLALNAAIEAARAGESGRGFAVVADEVRALAQRTSDSTDEIQTVLERLDSSVVKTVQAMESGKQQTTRNAAQVMAVSDRMASRAEEISQVSSWNRSAADATGEQEHTLQQMGEEIEENTSTVEVLNGRMQELIGQAQELAELAELYRTQAERFRV</sequence>
<dbReference type="SMART" id="SM00283">
    <property type="entry name" value="MA"/>
    <property type="match status" value="1"/>
</dbReference>
<dbReference type="PANTHER" id="PTHR32089">
    <property type="entry name" value="METHYL-ACCEPTING CHEMOTAXIS PROTEIN MCPB"/>
    <property type="match status" value="1"/>
</dbReference>
<dbReference type="EMBL" id="QWEZ01000001">
    <property type="protein sequence ID" value="RRJ85199.1"/>
    <property type="molecule type" value="Genomic_DNA"/>
</dbReference>
<reference evidence="9 10" key="1">
    <citation type="submission" date="2018-08" db="EMBL/GenBank/DDBJ databases">
        <authorList>
            <person name="Khan S.A."/>
        </authorList>
    </citation>
    <scope>NUCLEOTIDE SEQUENCE [LARGE SCALE GENOMIC DNA]</scope>
    <source>
        <strain evidence="9 10">GTF-13</strain>
    </source>
</reference>
<dbReference type="GO" id="GO:0016020">
    <property type="term" value="C:membrane"/>
    <property type="evidence" value="ECO:0007669"/>
    <property type="project" value="UniProtKB-SubCell"/>
</dbReference>
<evidence type="ECO:0000256" key="5">
    <source>
        <dbReference type="SAM" id="Coils"/>
    </source>
</evidence>
<evidence type="ECO:0000256" key="6">
    <source>
        <dbReference type="SAM" id="Phobius"/>
    </source>
</evidence>
<comment type="subcellular location">
    <subcellularLocation>
        <location evidence="1">Membrane</location>
    </subcellularLocation>
</comment>
<organism evidence="9 10">
    <name type="scientific">Aestuariirhabdus litorea</name>
    <dbReference type="NCBI Taxonomy" id="2528527"/>
    <lineage>
        <taxon>Bacteria</taxon>
        <taxon>Pseudomonadati</taxon>
        <taxon>Pseudomonadota</taxon>
        <taxon>Gammaproteobacteria</taxon>
        <taxon>Oceanospirillales</taxon>
        <taxon>Aestuariirhabdaceae</taxon>
        <taxon>Aestuariirhabdus</taxon>
    </lineage>
</organism>
<dbReference type="Gene3D" id="1.10.287.950">
    <property type="entry name" value="Methyl-accepting chemotaxis protein"/>
    <property type="match status" value="1"/>
</dbReference>
<evidence type="ECO:0000256" key="1">
    <source>
        <dbReference type="ARBA" id="ARBA00004370"/>
    </source>
</evidence>
<evidence type="ECO:0000313" key="9">
    <source>
        <dbReference type="EMBL" id="RRJ85199.1"/>
    </source>
</evidence>
<keyword evidence="6" id="KW-0812">Transmembrane</keyword>
<feature type="transmembrane region" description="Helical" evidence="6">
    <location>
        <begin position="86"/>
        <end position="103"/>
    </location>
</feature>
<dbReference type="PANTHER" id="PTHR32089:SF112">
    <property type="entry name" value="LYSOZYME-LIKE PROTEIN-RELATED"/>
    <property type="match status" value="1"/>
</dbReference>
<feature type="transmembrane region" description="Helical" evidence="6">
    <location>
        <begin position="148"/>
        <end position="170"/>
    </location>
</feature>
<keyword evidence="2 4" id="KW-0807">Transducer</keyword>
<reference evidence="9 10" key="2">
    <citation type="submission" date="2018-12" db="EMBL/GenBank/DDBJ databases">
        <title>Simiduia agarivorans gen. nov., sp. nov., a marine, agarolytic bacterium isolated from shallow coastal water from Keelung, Taiwan.</title>
        <authorList>
            <person name="Shieh W.Y."/>
        </authorList>
    </citation>
    <scope>NUCLEOTIDE SEQUENCE [LARGE SCALE GENOMIC DNA]</scope>
    <source>
        <strain evidence="9 10">GTF-13</strain>
    </source>
</reference>
<dbReference type="InterPro" id="IPR004090">
    <property type="entry name" value="Chemotax_Me-accpt_rcpt"/>
</dbReference>
<dbReference type="PROSITE" id="PS50885">
    <property type="entry name" value="HAMP"/>
    <property type="match status" value="1"/>
</dbReference>
<dbReference type="PROSITE" id="PS50111">
    <property type="entry name" value="CHEMOTAXIS_TRANSDUC_2"/>
    <property type="match status" value="1"/>
</dbReference>
<evidence type="ECO:0000259" key="8">
    <source>
        <dbReference type="PROSITE" id="PS50885"/>
    </source>
</evidence>
<evidence type="ECO:0000256" key="3">
    <source>
        <dbReference type="ARBA" id="ARBA00029447"/>
    </source>
</evidence>
<dbReference type="SUPFAM" id="SSF58104">
    <property type="entry name" value="Methyl-accepting chemotaxis protein (MCP) signaling domain"/>
    <property type="match status" value="1"/>
</dbReference>
<gene>
    <name evidence="9" type="ORF">D0544_09070</name>
</gene>
<keyword evidence="6" id="KW-1133">Transmembrane helix</keyword>
<evidence type="ECO:0000256" key="2">
    <source>
        <dbReference type="ARBA" id="ARBA00023224"/>
    </source>
</evidence>
<comment type="similarity">
    <text evidence="3">Belongs to the methyl-accepting chemotaxis (MCP) protein family.</text>
</comment>
<evidence type="ECO:0000313" key="10">
    <source>
        <dbReference type="Proteomes" id="UP000280792"/>
    </source>
</evidence>
<keyword evidence="5" id="KW-0175">Coiled coil</keyword>
<protein>
    <submittedName>
        <fullName evidence="9">Methyl-accepting chemotaxis protein</fullName>
    </submittedName>
</protein>
<feature type="transmembrane region" description="Helical" evidence="6">
    <location>
        <begin position="25"/>
        <end position="50"/>
    </location>
</feature>
<dbReference type="Pfam" id="PF00015">
    <property type="entry name" value="MCPsignal"/>
    <property type="match status" value="1"/>
</dbReference>
<dbReference type="RefSeq" id="WP_125015624.1">
    <property type="nucleotide sequence ID" value="NZ_QWEZ01000001.1"/>
</dbReference>